<feature type="transmembrane region" description="Helical" evidence="1">
    <location>
        <begin position="83"/>
        <end position="107"/>
    </location>
</feature>
<dbReference type="OrthoDB" id="9178355at2"/>
<protein>
    <submittedName>
        <fullName evidence="2">Uncharacterized protein</fullName>
    </submittedName>
</protein>
<gene>
    <name evidence="2" type="ORF">SAMN05444358_101129</name>
</gene>
<dbReference type="EMBL" id="FNNP01000001">
    <property type="protein sequence ID" value="SDW17584.1"/>
    <property type="molecule type" value="Genomic_DNA"/>
</dbReference>
<feature type="transmembrane region" description="Helical" evidence="1">
    <location>
        <begin position="20"/>
        <end position="42"/>
    </location>
</feature>
<feature type="transmembrane region" description="Helical" evidence="1">
    <location>
        <begin position="420"/>
        <end position="439"/>
    </location>
</feature>
<accession>A0A1H2RFH8</accession>
<sequence length="461" mass="51901">MVLYSAGKVDYHSQLSALAVFETIAASIFGLILVWWGVYWVLWTSIFLTFLVHLRSEDSIEDGVAIFNRSWERLSKTNASQRFFRVTVVFAVAIGVSWTFWFAPILLDRFGWTLGYQRLVLLGFLSLNITIATVVFVTILAIVILTERRPVASTNDGPSEPSSKRTIFYVLIGLTILLPGAVVSVTGCFIIIRAFATLKHLRKGISRFLQNWTTLMLKTDITTEPELLPGLPSDHTFSFQTFFFQFRADDQSVSEKYGNLLALTIFIPPMFYRLILKSTFWFYAPLMWAAAPPRGLEQDQSGRLKWNPTLARTPVDIAAALIALIGAFLFFFRLWDYSAYQDAAAWAKDNDFPAYWPLLAAGLNPAGLNIWYLLPGVSALLSLVVFVWAMQISSRVRLLQRFPDQLTLWCLYKLNAAKNFLSISTVLVGFCFLLVYYSSSCLLPSALQSAVSALNITECGP</sequence>
<dbReference type="RefSeq" id="WP_074733624.1">
    <property type="nucleotide sequence ID" value="NZ_FNNP01000001.1"/>
</dbReference>
<evidence type="ECO:0000256" key="1">
    <source>
        <dbReference type="SAM" id="Phobius"/>
    </source>
</evidence>
<name>A0A1H2RFH8_9RHOB</name>
<feature type="transmembrane region" description="Helical" evidence="1">
    <location>
        <begin position="370"/>
        <end position="390"/>
    </location>
</feature>
<reference evidence="3" key="1">
    <citation type="submission" date="2016-10" db="EMBL/GenBank/DDBJ databases">
        <authorList>
            <person name="Varghese N."/>
            <person name="Submissions S."/>
        </authorList>
    </citation>
    <scope>NUCLEOTIDE SEQUENCE [LARGE SCALE GENOMIC DNA]</scope>
    <source>
        <strain evidence="3">DSM 27839</strain>
    </source>
</reference>
<proteinExistence type="predicted"/>
<dbReference type="Proteomes" id="UP000183400">
    <property type="component" value="Unassembled WGS sequence"/>
</dbReference>
<keyword evidence="1" id="KW-1133">Transmembrane helix</keyword>
<keyword evidence="1" id="KW-0472">Membrane</keyword>
<evidence type="ECO:0000313" key="2">
    <source>
        <dbReference type="EMBL" id="SDW17584.1"/>
    </source>
</evidence>
<dbReference type="AlphaFoldDB" id="A0A1H2RFH8"/>
<keyword evidence="1" id="KW-0812">Transmembrane</keyword>
<organism evidence="2 3">
    <name type="scientific">Ruegeria halocynthiae</name>
    <dbReference type="NCBI Taxonomy" id="985054"/>
    <lineage>
        <taxon>Bacteria</taxon>
        <taxon>Pseudomonadati</taxon>
        <taxon>Pseudomonadota</taxon>
        <taxon>Alphaproteobacteria</taxon>
        <taxon>Rhodobacterales</taxon>
        <taxon>Roseobacteraceae</taxon>
        <taxon>Ruegeria</taxon>
    </lineage>
</organism>
<feature type="transmembrane region" description="Helical" evidence="1">
    <location>
        <begin position="119"/>
        <end position="146"/>
    </location>
</feature>
<keyword evidence="3" id="KW-1185">Reference proteome</keyword>
<feature type="transmembrane region" description="Helical" evidence="1">
    <location>
        <begin position="257"/>
        <end position="274"/>
    </location>
</feature>
<feature type="transmembrane region" description="Helical" evidence="1">
    <location>
        <begin position="317"/>
        <end position="335"/>
    </location>
</feature>
<evidence type="ECO:0000313" key="3">
    <source>
        <dbReference type="Proteomes" id="UP000183400"/>
    </source>
</evidence>
<feature type="transmembrane region" description="Helical" evidence="1">
    <location>
        <begin position="166"/>
        <end position="192"/>
    </location>
</feature>